<dbReference type="GO" id="GO:0042302">
    <property type="term" value="F:structural constituent of cuticle"/>
    <property type="evidence" value="ECO:0007669"/>
    <property type="project" value="UniProtKB-UniRule"/>
</dbReference>
<dbReference type="EMBL" id="GDIQ01048333">
    <property type="protein sequence ID" value="JAN46404.1"/>
    <property type="molecule type" value="Transcribed_RNA"/>
</dbReference>
<evidence type="ECO:0000256" key="1">
    <source>
        <dbReference type="ARBA" id="ARBA00022460"/>
    </source>
</evidence>
<dbReference type="Pfam" id="PF00379">
    <property type="entry name" value="Chitin_bind_4"/>
    <property type="match status" value="1"/>
</dbReference>
<dbReference type="PROSITE" id="PS51155">
    <property type="entry name" value="CHIT_BIND_RR_2"/>
    <property type="match status" value="1"/>
</dbReference>
<keyword evidence="3" id="KW-0732">Signal</keyword>
<evidence type="ECO:0000256" key="2">
    <source>
        <dbReference type="PROSITE-ProRule" id="PRU00497"/>
    </source>
</evidence>
<sequence length="246" mass="27336">MKIIVIAVFFCVTSAQTVNYPEPTYETEYRPQPYSFSWEVNDAPSYNNFAHSESSDGKVVSGSYRVALPDGRTQIVTYKDDSYGYVADVKYEGEAKSPEYRPSYSPPAYKAPTPAYQAPVAPAYKDPTTPVYEAPSSIYRAPATVYKTPVYEATTPSYKASIPVYKAPNPVYKAPIVPAYKPALPTPYEAQSSPAYKIPEYIVPSYRPQTTVAPVYTTSSTPFTPIYRSPAPLPILYRTPAKQTTY</sequence>
<dbReference type="GO" id="GO:0005615">
    <property type="term" value="C:extracellular space"/>
    <property type="evidence" value="ECO:0007669"/>
    <property type="project" value="TreeGrafter"/>
</dbReference>
<evidence type="ECO:0000256" key="3">
    <source>
        <dbReference type="SAM" id="SignalP"/>
    </source>
</evidence>
<accession>A0A0P6CZR9</accession>
<dbReference type="AlphaFoldDB" id="A0A0P6CZR9"/>
<feature type="signal peptide" evidence="3">
    <location>
        <begin position="1"/>
        <end position="15"/>
    </location>
</feature>
<dbReference type="EMBL" id="GDIQ01052833">
    <property type="protein sequence ID" value="JAN41904.1"/>
    <property type="molecule type" value="Transcribed_RNA"/>
</dbReference>
<keyword evidence="1 2" id="KW-0193">Cuticle</keyword>
<dbReference type="OrthoDB" id="6423516at2759"/>
<dbReference type="PANTHER" id="PTHR12236:SF79">
    <property type="entry name" value="CUTICULAR PROTEIN 50CB-RELATED"/>
    <property type="match status" value="1"/>
</dbReference>
<dbReference type="GO" id="GO:0031012">
    <property type="term" value="C:extracellular matrix"/>
    <property type="evidence" value="ECO:0007669"/>
    <property type="project" value="TreeGrafter"/>
</dbReference>
<dbReference type="EMBL" id="GDIQ01085117">
    <property type="protein sequence ID" value="JAN09620.1"/>
    <property type="molecule type" value="Transcribed_RNA"/>
</dbReference>
<feature type="chain" id="PRO_5011863490" evidence="3">
    <location>
        <begin position="16"/>
        <end position="246"/>
    </location>
</feature>
<protein>
    <submittedName>
        <fullName evidence="4">Putative Cuticle protein</fullName>
    </submittedName>
</protein>
<organism evidence="4">
    <name type="scientific">Daphnia magna</name>
    <dbReference type="NCBI Taxonomy" id="35525"/>
    <lineage>
        <taxon>Eukaryota</taxon>
        <taxon>Metazoa</taxon>
        <taxon>Ecdysozoa</taxon>
        <taxon>Arthropoda</taxon>
        <taxon>Crustacea</taxon>
        <taxon>Branchiopoda</taxon>
        <taxon>Diplostraca</taxon>
        <taxon>Cladocera</taxon>
        <taxon>Anomopoda</taxon>
        <taxon>Daphniidae</taxon>
        <taxon>Daphnia</taxon>
    </lineage>
</organism>
<proteinExistence type="predicted"/>
<dbReference type="InterPro" id="IPR000618">
    <property type="entry name" value="Insect_cuticle"/>
</dbReference>
<dbReference type="PANTHER" id="PTHR12236">
    <property type="entry name" value="STRUCTURAL CONTITUENT OF CUTICLE"/>
    <property type="match status" value="1"/>
</dbReference>
<evidence type="ECO:0000313" key="4">
    <source>
        <dbReference type="EMBL" id="JAN09620.1"/>
    </source>
</evidence>
<dbReference type="InterPro" id="IPR051217">
    <property type="entry name" value="Insect_Cuticle_Struc_Prot"/>
</dbReference>
<reference evidence="4" key="1">
    <citation type="submission" date="2015-10" db="EMBL/GenBank/DDBJ databases">
        <title>EvidentialGene: Evidence-directed Construction of Complete mRNA Transcriptomes without Genomes.</title>
        <authorList>
            <person name="Gilbert D.G."/>
        </authorList>
    </citation>
    <scope>NUCLEOTIDE SEQUENCE</scope>
</reference>
<name>A0A0P6CZR9_9CRUS</name>